<accession>A0A162BUW6</accession>
<feature type="non-terminal residue" evidence="1">
    <location>
        <position position="1"/>
    </location>
</feature>
<proteinExistence type="predicted"/>
<dbReference type="Proteomes" id="UP000076858">
    <property type="component" value="Unassembled WGS sequence"/>
</dbReference>
<keyword evidence="2" id="KW-1185">Reference proteome</keyword>
<evidence type="ECO:0000313" key="1">
    <source>
        <dbReference type="EMBL" id="KZR97770.1"/>
    </source>
</evidence>
<dbReference type="AlphaFoldDB" id="A0A162BUW6"/>
<dbReference type="EMBL" id="LRGB01020206">
    <property type="protein sequence ID" value="KZR97770.1"/>
    <property type="molecule type" value="Genomic_DNA"/>
</dbReference>
<comment type="caution">
    <text evidence="1">The sequence shown here is derived from an EMBL/GenBank/DDBJ whole genome shotgun (WGS) entry which is preliminary data.</text>
</comment>
<reference evidence="1 2" key="1">
    <citation type="submission" date="2016-03" db="EMBL/GenBank/DDBJ databases">
        <title>EvidentialGene: Evidence-directed Construction of Genes on Genomes.</title>
        <authorList>
            <person name="Gilbert D.G."/>
            <person name="Choi J.-H."/>
            <person name="Mockaitis K."/>
            <person name="Colbourne J."/>
            <person name="Pfrender M."/>
        </authorList>
    </citation>
    <scope>NUCLEOTIDE SEQUENCE [LARGE SCALE GENOMIC DNA]</scope>
    <source>
        <strain evidence="1 2">Xinb3</strain>
        <tissue evidence="1">Complete organism</tissue>
    </source>
</reference>
<gene>
    <name evidence="1" type="ORF">APZ42_007176</name>
</gene>
<evidence type="ECO:0000313" key="2">
    <source>
        <dbReference type="Proteomes" id="UP000076858"/>
    </source>
</evidence>
<protein>
    <submittedName>
        <fullName evidence="1">Uncharacterized protein</fullName>
    </submittedName>
</protein>
<organism evidence="1 2">
    <name type="scientific">Daphnia magna</name>
    <dbReference type="NCBI Taxonomy" id="35525"/>
    <lineage>
        <taxon>Eukaryota</taxon>
        <taxon>Metazoa</taxon>
        <taxon>Ecdysozoa</taxon>
        <taxon>Arthropoda</taxon>
        <taxon>Crustacea</taxon>
        <taxon>Branchiopoda</taxon>
        <taxon>Diplostraca</taxon>
        <taxon>Cladocera</taxon>
        <taxon>Anomopoda</taxon>
        <taxon>Daphniidae</taxon>
        <taxon>Daphnia</taxon>
    </lineage>
</organism>
<sequence>APIPYSQASGWISKGFVLSGYANCAAPTSAFFRAWKLSMASAPQVNVFFRAQDRVTVWRFSRI</sequence>
<name>A0A162BUW6_9CRUS</name>
<feature type="non-terminal residue" evidence="1">
    <location>
        <position position="63"/>
    </location>
</feature>